<dbReference type="Proteomes" id="UP001253545">
    <property type="component" value="Unassembled WGS sequence"/>
</dbReference>
<comment type="caution">
    <text evidence="2">The sequence shown here is derived from an EMBL/GenBank/DDBJ whole genome shotgun (WGS) entry which is preliminary data.</text>
</comment>
<evidence type="ECO:0000259" key="1">
    <source>
        <dbReference type="PROSITE" id="PS51832"/>
    </source>
</evidence>
<organism evidence="2 3">
    <name type="scientific">Glaciecola petra</name>
    <dbReference type="NCBI Taxonomy" id="3075602"/>
    <lineage>
        <taxon>Bacteria</taxon>
        <taxon>Pseudomonadati</taxon>
        <taxon>Pseudomonadota</taxon>
        <taxon>Gammaproteobacteria</taxon>
        <taxon>Alteromonadales</taxon>
        <taxon>Alteromonadaceae</taxon>
        <taxon>Glaciecola</taxon>
    </lineage>
</organism>
<dbReference type="PANTHER" id="PTHR43155">
    <property type="entry name" value="CYCLIC DI-GMP PHOSPHODIESTERASE PA4108-RELATED"/>
    <property type="match status" value="1"/>
</dbReference>
<dbReference type="Pfam" id="PF13487">
    <property type="entry name" value="HD_5"/>
    <property type="match status" value="1"/>
</dbReference>
<dbReference type="PROSITE" id="PS51832">
    <property type="entry name" value="HD_GYP"/>
    <property type="match status" value="1"/>
</dbReference>
<dbReference type="Pfam" id="PF11871">
    <property type="entry name" value="DUF3391"/>
    <property type="match status" value="1"/>
</dbReference>
<dbReference type="SUPFAM" id="SSF109604">
    <property type="entry name" value="HD-domain/PDEase-like"/>
    <property type="match status" value="1"/>
</dbReference>
<proteinExistence type="predicted"/>
<dbReference type="CDD" id="cd00077">
    <property type="entry name" value="HDc"/>
    <property type="match status" value="1"/>
</dbReference>
<protein>
    <submittedName>
        <fullName evidence="2">DUF3391 domain-containing protein</fullName>
    </submittedName>
</protein>
<evidence type="ECO:0000313" key="3">
    <source>
        <dbReference type="Proteomes" id="UP001253545"/>
    </source>
</evidence>
<dbReference type="PANTHER" id="PTHR43155:SF2">
    <property type="entry name" value="CYCLIC DI-GMP PHOSPHODIESTERASE PA4108"/>
    <property type="match status" value="1"/>
</dbReference>
<name>A0ABU2ZWW4_9ALTE</name>
<reference evidence="2 3" key="1">
    <citation type="submission" date="2023-09" db="EMBL/GenBank/DDBJ databases">
        <authorList>
            <person name="Rey-Velasco X."/>
        </authorList>
    </citation>
    <scope>NUCLEOTIDE SEQUENCE [LARGE SCALE GENOMIC DNA]</scope>
    <source>
        <strain evidence="2 3">P117</strain>
    </source>
</reference>
<evidence type="ECO:0000313" key="2">
    <source>
        <dbReference type="EMBL" id="MDT0595912.1"/>
    </source>
</evidence>
<feature type="domain" description="HD-GYP" evidence="1">
    <location>
        <begin position="133"/>
        <end position="329"/>
    </location>
</feature>
<dbReference type="InterPro" id="IPR037522">
    <property type="entry name" value="HD_GYP_dom"/>
</dbReference>
<dbReference type="RefSeq" id="WP_311369431.1">
    <property type="nucleotide sequence ID" value="NZ_JAVRHX010000004.1"/>
</dbReference>
<sequence length="399" mass="44595">MIKNISIEELSLGMYIIGIKTSNGNLGVKKKGILKSESTIQSLKSAGVEFVEVDIAKSNRAEQQILEKLTHCDSTEHNTSTNIDEHYSIKKIERAEKLYAKTFDVKAQFIKELTTGNKPDFSALSNASQDICIDIHNNENALSCLVMLQESSNYLIERCVKTSMLLCLFAKQMGFDQEKIENVTMSGLLMDCGMSLLPKEIVGPGAKLNASDDVLLRTHIDIGYEIAERFSDLPEMLLDIISNHHERADGSGYPKQKLKQDISLVAQMAGLVDAYLDCLYGTNKQQKMRPQQALDMLLSNQCHAHELINEFIIALGVYPVGSLVCLQSNRIAMVLFKNKTDPLLPKVMVFYDVKNQSYCSPEEIDLATQQDDPIIDSVNPEVFDLDLSRFLKSAFTLPN</sequence>
<accession>A0ABU2ZWW4</accession>
<dbReference type="Gene3D" id="1.10.3210.10">
    <property type="entry name" value="Hypothetical protein af1432"/>
    <property type="match status" value="1"/>
</dbReference>
<dbReference type="EMBL" id="JAVRHX010000004">
    <property type="protein sequence ID" value="MDT0595912.1"/>
    <property type="molecule type" value="Genomic_DNA"/>
</dbReference>
<keyword evidence="3" id="KW-1185">Reference proteome</keyword>
<dbReference type="InterPro" id="IPR003607">
    <property type="entry name" value="HD/PDEase_dom"/>
</dbReference>
<dbReference type="InterPro" id="IPR021812">
    <property type="entry name" value="DUF3391"/>
</dbReference>
<gene>
    <name evidence="2" type="ORF">RM552_13735</name>
</gene>